<proteinExistence type="predicted"/>
<sequence>MCHTLKFKELSGRKNKIKVRVDSSEEEEDEVKKLKVEADEIVSKTGLNPVTEFVRTFSRGVRLCYGKCVWSGRVAPAQRDRTLLGGLAAFRVSVKDVSGQGQTTEDLDQDVGSTRQEDMHGGIVSNIPQRRRRRQNHSVYRRLLALVKSTWTGVKTALGMVLFYS</sequence>
<comment type="caution">
    <text evidence="1">The sequence shown here is derived from an EMBL/GenBank/DDBJ whole genome shotgun (WGS) entry which is preliminary data.</text>
</comment>
<evidence type="ECO:0000313" key="1">
    <source>
        <dbReference type="EMBL" id="KAK6638676.1"/>
    </source>
</evidence>
<dbReference type="Proteomes" id="UP001372834">
    <property type="component" value="Unassembled WGS sequence"/>
</dbReference>
<name>A0AAN8PLZ6_POLSC</name>
<protein>
    <submittedName>
        <fullName evidence="1">Uncharacterized protein</fullName>
    </submittedName>
</protein>
<accession>A0AAN8PLZ6</accession>
<evidence type="ECO:0000313" key="2">
    <source>
        <dbReference type="Proteomes" id="UP001372834"/>
    </source>
</evidence>
<organism evidence="1 2">
    <name type="scientific">Polyplax serrata</name>
    <name type="common">Common mouse louse</name>
    <dbReference type="NCBI Taxonomy" id="468196"/>
    <lineage>
        <taxon>Eukaryota</taxon>
        <taxon>Metazoa</taxon>
        <taxon>Ecdysozoa</taxon>
        <taxon>Arthropoda</taxon>
        <taxon>Hexapoda</taxon>
        <taxon>Insecta</taxon>
        <taxon>Pterygota</taxon>
        <taxon>Neoptera</taxon>
        <taxon>Paraneoptera</taxon>
        <taxon>Psocodea</taxon>
        <taxon>Troctomorpha</taxon>
        <taxon>Phthiraptera</taxon>
        <taxon>Anoplura</taxon>
        <taxon>Polyplacidae</taxon>
        <taxon>Polyplax</taxon>
    </lineage>
</organism>
<gene>
    <name evidence="1" type="ORF">RUM43_006943</name>
</gene>
<reference evidence="1 2" key="1">
    <citation type="submission" date="2023-10" db="EMBL/GenBank/DDBJ databases">
        <title>Genomes of two closely related lineages of the louse Polyplax serrata with different host specificities.</title>
        <authorList>
            <person name="Martinu J."/>
            <person name="Tarabai H."/>
            <person name="Stefka J."/>
            <person name="Hypsa V."/>
        </authorList>
    </citation>
    <scope>NUCLEOTIDE SEQUENCE [LARGE SCALE GENOMIC DNA]</scope>
    <source>
        <strain evidence="1">HR10_N</strain>
    </source>
</reference>
<dbReference type="AlphaFoldDB" id="A0AAN8PLZ6"/>
<dbReference type="EMBL" id="JAWJWE010000003">
    <property type="protein sequence ID" value="KAK6638676.1"/>
    <property type="molecule type" value="Genomic_DNA"/>
</dbReference>